<feature type="compositionally biased region" description="Low complexity" evidence="1">
    <location>
        <begin position="88"/>
        <end position="183"/>
    </location>
</feature>
<reference evidence="3 4" key="1">
    <citation type="journal article" date="2019" name="Nat. Ecol. Evol.">
        <title>Megaphylogeny resolves global patterns of mushroom evolution.</title>
        <authorList>
            <person name="Varga T."/>
            <person name="Krizsan K."/>
            <person name="Foldi C."/>
            <person name="Dima B."/>
            <person name="Sanchez-Garcia M."/>
            <person name="Sanchez-Ramirez S."/>
            <person name="Szollosi G.J."/>
            <person name="Szarkandi J.G."/>
            <person name="Papp V."/>
            <person name="Albert L."/>
            <person name="Andreopoulos W."/>
            <person name="Angelini C."/>
            <person name="Antonin V."/>
            <person name="Barry K.W."/>
            <person name="Bougher N.L."/>
            <person name="Buchanan P."/>
            <person name="Buyck B."/>
            <person name="Bense V."/>
            <person name="Catcheside P."/>
            <person name="Chovatia M."/>
            <person name="Cooper J."/>
            <person name="Damon W."/>
            <person name="Desjardin D."/>
            <person name="Finy P."/>
            <person name="Geml J."/>
            <person name="Haridas S."/>
            <person name="Hughes K."/>
            <person name="Justo A."/>
            <person name="Karasinski D."/>
            <person name="Kautmanova I."/>
            <person name="Kiss B."/>
            <person name="Kocsube S."/>
            <person name="Kotiranta H."/>
            <person name="LaButti K.M."/>
            <person name="Lechner B.E."/>
            <person name="Liimatainen K."/>
            <person name="Lipzen A."/>
            <person name="Lukacs Z."/>
            <person name="Mihaltcheva S."/>
            <person name="Morgado L.N."/>
            <person name="Niskanen T."/>
            <person name="Noordeloos M.E."/>
            <person name="Ohm R.A."/>
            <person name="Ortiz-Santana B."/>
            <person name="Ovrebo C."/>
            <person name="Racz N."/>
            <person name="Riley R."/>
            <person name="Savchenko A."/>
            <person name="Shiryaev A."/>
            <person name="Soop K."/>
            <person name="Spirin V."/>
            <person name="Szebenyi C."/>
            <person name="Tomsovsky M."/>
            <person name="Tulloss R.E."/>
            <person name="Uehling J."/>
            <person name="Grigoriev I.V."/>
            <person name="Vagvolgyi C."/>
            <person name="Papp T."/>
            <person name="Martin F.M."/>
            <person name="Miettinen O."/>
            <person name="Hibbett D.S."/>
            <person name="Nagy L.G."/>
        </authorList>
    </citation>
    <scope>NUCLEOTIDE SEQUENCE [LARGE SCALE GENOMIC DNA]</scope>
    <source>
        <strain evidence="3 4">FP101781</strain>
    </source>
</reference>
<keyword evidence="2" id="KW-0472">Membrane</keyword>
<name>A0A4Y7TKM0_COPMI</name>
<feature type="region of interest" description="Disordered" evidence="1">
    <location>
        <begin position="285"/>
        <end position="315"/>
    </location>
</feature>
<feature type="compositionally biased region" description="Low complexity" evidence="1">
    <location>
        <begin position="353"/>
        <end position="369"/>
    </location>
</feature>
<evidence type="ECO:0000256" key="2">
    <source>
        <dbReference type="SAM" id="Phobius"/>
    </source>
</evidence>
<gene>
    <name evidence="3" type="ORF">FA13DRAFT_1772623</name>
</gene>
<comment type="caution">
    <text evidence="3">The sequence shown here is derived from an EMBL/GenBank/DDBJ whole genome shotgun (WGS) entry which is preliminary data.</text>
</comment>
<keyword evidence="4" id="KW-1185">Reference proteome</keyword>
<dbReference type="AlphaFoldDB" id="A0A4Y7TKM0"/>
<dbReference type="Proteomes" id="UP000298030">
    <property type="component" value="Unassembled WGS sequence"/>
</dbReference>
<evidence type="ECO:0000256" key="1">
    <source>
        <dbReference type="SAM" id="MobiDB-lite"/>
    </source>
</evidence>
<feature type="region of interest" description="Disordered" evidence="1">
    <location>
        <begin position="335"/>
        <end position="432"/>
    </location>
</feature>
<feature type="compositionally biased region" description="Basic and acidic residues" evidence="1">
    <location>
        <begin position="405"/>
        <end position="414"/>
    </location>
</feature>
<sequence length="540" mass="54934">MDASLRRGTYGRIPGLAALSLFALAALSVIFVSTSVGGLEGPSLASHIYRREAGAGSRLVWRQEAGEEAADTPGSGSGGNNGTKAFETSTRTTSSTTSEGVITTTTSTRNTTSTTTTSVSTTTVISTTTTRSTTSSLISTTSSSVSRTSTSSTSSIPSSTSSSSSSSSSSAFRSATTATPDTPATTLVVPADFLTLTTSAQASSTQTGNDFAGESNSPTPTATAGEAVGAAQKGFFQNKGAVAGVFVVVALVAICLLGLLFIHVARRRAAARQRRLHAELFGGKYSKSEDSHDASGQAHGRSGSGGSNGGSEKGIVYDDSRFRGATITSDYPFGPGQGLRAFSSPPSPPTAPSQPSLPAQQQSAAFLPPSQNPFLDPAPASVGQYPSGGSTYPYNSPNSAGAHSLESHYTHEDPFYTPPMSQSHSPNPNLGLQPALIPALTVTSPHNTQYLPRVPSGSTIFSQQGLTFGGQVQGDGASTYSQQSFEGLAYDYRDSNASAAGGGALPPGGLRGSYGQASIDSFYGGPASGGVKGPTITVQY</sequence>
<organism evidence="3 4">
    <name type="scientific">Coprinellus micaceus</name>
    <name type="common">Glistening ink-cap mushroom</name>
    <name type="synonym">Coprinus micaceus</name>
    <dbReference type="NCBI Taxonomy" id="71717"/>
    <lineage>
        <taxon>Eukaryota</taxon>
        <taxon>Fungi</taxon>
        <taxon>Dikarya</taxon>
        <taxon>Basidiomycota</taxon>
        <taxon>Agaricomycotina</taxon>
        <taxon>Agaricomycetes</taxon>
        <taxon>Agaricomycetidae</taxon>
        <taxon>Agaricales</taxon>
        <taxon>Agaricineae</taxon>
        <taxon>Psathyrellaceae</taxon>
        <taxon>Coprinellus</taxon>
    </lineage>
</organism>
<feature type="compositionally biased region" description="Gly residues" evidence="1">
    <location>
        <begin position="302"/>
        <end position="312"/>
    </location>
</feature>
<feature type="compositionally biased region" description="Polar residues" evidence="1">
    <location>
        <begin position="387"/>
        <end position="401"/>
    </location>
</feature>
<feature type="region of interest" description="Disordered" evidence="1">
    <location>
        <begin position="204"/>
        <end position="225"/>
    </location>
</feature>
<dbReference type="STRING" id="71717.A0A4Y7TKM0"/>
<feature type="region of interest" description="Disordered" evidence="1">
    <location>
        <begin position="64"/>
        <end position="183"/>
    </location>
</feature>
<feature type="transmembrane region" description="Helical" evidence="2">
    <location>
        <begin position="241"/>
        <end position="265"/>
    </location>
</feature>
<protein>
    <submittedName>
        <fullName evidence="3">Uncharacterized protein</fullName>
    </submittedName>
</protein>
<proteinExistence type="predicted"/>
<accession>A0A4Y7TKM0</accession>
<keyword evidence="2" id="KW-1133">Transmembrane helix</keyword>
<feature type="compositionally biased region" description="Polar residues" evidence="1">
    <location>
        <begin position="419"/>
        <end position="430"/>
    </location>
</feature>
<evidence type="ECO:0000313" key="3">
    <source>
        <dbReference type="EMBL" id="TEB34059.1"/>
    </source>
</evidence>
<keyword evidence="2" id="KW-0812">Transmembrane</keyword>
<dbReference type="EMBL" id="QPFP01000010">
    <property type="protein sequence ID" value="TEB34059.1"/>
    <property type="molecule type" value="Genomic_DNA"/>
</dbReference>
<evidence type="ECO:0000313" key="4">
    <source>
        <dbReference type="Proteomes" id="UP000298030"/>
    </source>
</evidence>